<reference evidence="2 3" key="1">
    <citation type="journal article" date="2015" name="Genome Announc.">
        <title>Genome Sequences of Oblitimonas alkaliphila gen. nov. sp. nov. (Proposed), a Novel Bacterium of the Pseudomonadaceae Family.</title>
        <authorList>
            <person name="Lauer A.C."/>
            <person name="Nicholson A.C."/>
            <person name="Humrighouse B.W."/>
            <person name="Emery B."/>
            <person name="Drobish A."/>
            <person name="Juieng P."/>
            <person name="Loparev V."/>
            <person name="McQuiston J.R."/>
        </authorList>
    </citation>
    <scope>NUCLEOTIDE SEQUENCE [LARGE SCALE GENOMIC DNA]</scope>
    <source>
        <strain evidence="2 3">E5571</strain>
    </source>
</reference>
<sequence length="80" mass="9302">MKTCLQALHPRGDSQLAVNDGFPRRSQHLENIELNEVFLISHIMNPFIICQKLKRQAANIKFIIIEFMFLLMTYPVSSQL</sequence>
<name>A0A0K1XE26_9GAMM</name>
<dbReference type="EMBL" id="CP012365">
    <property type="protein sequence ID" value="AKX59514.1"/>
    <property type="molecule type" value="Genomic_DNA"/>
</dbReference>
<dbReference type="Proteomes" id="UP000063953">
    <property type="component" value="Chromosome"/>
</dbReference>
<feature type="transmembrane region" description="Helical" evidence="1">
    <location>
        <begin position="58"/>
        <end position="77"/>
    </location>
</feature>
<keyword evidence="1" id="KW-1133">Transmembrane helix</keyword>
<dbReference type="AlphaFoldDB" id="A0A0K1XE26"/>
<keyword evidence="3" id="KW-1185">Reference proteome</keyword>
<evidence type="ECO:0000313" key="3">
    <source>
        <dbReference type="Proteomes" id="UP000063953"/>
    </source>
</evidence>
<evidence type="ECO:0000256" key="1">
    <source>
        <dbReference type="SAM" id="Phobius"/>
    </source>
</evidence>
<evidence type="ECO:0000313" key="2">
    <source>
        <dbReference type="EMBL" id="AKX59514.1"/>
    </source>
</evidence>
<keyword evidence="1" id="KW-0472">Membrane</keyword>
<protein>
    <submittedName>
        <fullName evidence="2">Uncharacterized protein</fullName>
    </submittedName>
</protein>
<keyword evidence="1" id="KW-0812">Transmembrane</keyword>
<dbReference type="KEGG" id="pbb:AKN87_08340"/>
<dbReference type="STRING" id="1697053.AKN87_08340"/>
<proteinExistence type="predicted"/>
<gene>
    <name evidence="2" type="ORF">AKN88_05880</name>
</gene>
<accession>A0A0K1XE26</accession>
<organism evidence="2 3">
    <name type="scientific">Thiopseudomonas alkaliphila</name>
    <dbReference type="NCBI Taxonomy" id="1697053"/>
    <lineage>
        <taxon>Bacteria</taxon>
        <taxon>Pseudomonadati</taxon>
        <taxon>Pseudomonadota</taxon>
        <taxon>Gammaproteobacteria</taxon>
        <taxon>Pseudomonadales</taxon>
        <taxon>Pseudomonadaceae</taxon>
        <taxon>Thiopseudomonas</taxon>
    </lineage>
</organism>